<dbReference type="Pfam" id="PF14559">
    <property type="entry name" value="TPR_19"/>
    <property type="match status" value="1"/>
</dbReference>
<evidence type="ECO:0000313" key="9">
    <source>
        <dbReference type="Proteomes" id="UP001596303"/>
    </source>
</evidence>
<evidence type="ECO:0000256" key="2">
    <source>
        <dbReference type="ARBA" id="ARBA00022692"/>
    </source>
</evidence>
<evidence type="ECO:0000256" key="1">
    <source>
        <dbReference type="ARBA" id="ARBA00004370"/>
    </source>
</evidence>
<accession>A0ABW1SAL8</accession>
<dbReference type="InterPro" id="IPR011990">
    <property type="entry name" value="TPR-like_helical_dom_sf"/>
</dbReference>
<evidence type="ECO:0000313" key="8">
    <source>
        <dbReference type="EMBL" id="MFC6198598.1"/>
    </source>
</evidence>
<feature type="compositionally biased region" description="Basic and acidic residues" evidence="5">
    <location>
        <begin position="377"/>
        <end position="386"/>
    </location>
</feature>
<feature type="region of interest" description="Disordered" evidence="5">
    <location>
        <begin position="377"/>
        <end position="400"/>
    </location>
</feature>
<comment type="caution">
    <text evidence="8">The sequence shown here is derived from an EMBL/GenBank/DDBJ whole genome shotgun (WGS) entry which is preliminary data.</text>
</comment>
<evidence type="ECO:0000259" key="7">
    <source>
        <dbReference type="Pfam" id="PF07219"/>
    </source>
</evidence>
<proteinExistence type="predicted"/>
<gene>
    <name evidence="8" type="ORF">ACFQDM_10920</name>
</gene>
<keyword evidence="4 6" id="KW-0472">Membrane</keyword>
<dbReference type="RefSeq" id="WP_377378944.1">
    <property type="nucleotide sequence ID" value="NZ_JBHSSW010000012.1"/>
</dbReference>
<reference evidence="9" key="1">
    <citation type="journal article" date="2019" name="Int. J. Syst. Evol. Microbiol.">
        <title>The Global Catalogue of Microorganisms (GCM) 10K type strain sequencing project: providing services to taxonomists for standard genome sequencing and annotation.</title>
        <authorList>
            <consortium name="The Broad Institute Genomics Platform"/>
            <consortium name="The Broad Institute Genome Sequencing Center for Infectious Disease"/>
            <person name="Wu L."/>
            <person name="Ma J."/>
        </authorList>
    </citation>
    <scope>NUCLEOTIDE SEQUENCE [LARGE SCALE GENOMIC DNA]</scope>
    <source>
        <strain evidence="9">CGMCC-1.15741</strain>
    </source>
</reference>
<keyword evidence="3 6" id="KW-1133">Transmembrane helix</keyword>
<comment type="subcellular location">
    <subcellularLocation>
        <location evidence="1">Membrane</location>
    </subcellularLocation>
</comment>
<dbReference type="EMBL" id="JBHSSW010000012">
    <property type="protein sequence ID" value="MFC6198598.1"/>
    <property type="molecule type" value="Genomic_DNA"/>
</dbReference>
<feature type="region of interest" description="Disordered" evidence="5">
    <location>
        <begin position="450"/>
        <end position="486"/>
    </location>
</feature>
<keyword evidence="9" id="KW-1185">Reference proteome</keyword>
<organism evidence="8 9">
    <name type="scientific">Ponticaulis profundi</name>
    <dbReference type="NCBI Taxonomy" id="2665222"/>
    <lineage>
        <taxon>Bacteria</taxon>
        <taxon>Pseudomonadati</taxon>
        <taxon>Pseudomonadota</taxon>
        <taxon>Alphaproteobacteria</taxon>
        <taxon>Hyphomonadales</taxon>
        <taxon>Hyphomonadaceae</taxon>
        <taxon>Ponticaulis</taxon>
    </lineage>
</organism>
<keyword evidence="2 6" id="KW-0812">Transmembrane</keyword>
<dbReference type="Pfam" id="PF07219">
    <property type="entry name" value="HemY_N"/>
    <property type="match status" value="1"/>
</dbReference>
<feature type="transmembrane region" description="Helical" evidence="6">
    <location>
        <begin position="45"/>
        <end position="69"/>
    </location>
</feature>
<evidence type="ECO:0000256" key="5">
    <source>
        <dbReference type="SAM" id="MobiDB-lite"/>
    </source>
</evidence>
<dbReference type="Proteomes" id="UP001596303">
    <property type="component" value="Unassembled WGS sequence"/>
</dbReference>
<name>A0ABW1SAL8_9PROT</name>
<protein>
    <submittedName>
        <fullName evidence="8">Heme biosynthesis protein HemY</fullName>
    </submittedName>
</protein>
<dbReference type="Gene3D" id="1.25.40.10">
    <property type="entry name" value="Tetratricopeptide repeat domain"/>
    <property type="match status" value="1"/>
</dbReference>
<dbReference type="InterPro" id="IPR010817">
    <property type="entry name" value="HemY_N"/>
</dbReference>
<sequence>MIRLVIIGLVLVAIVLGALWLNDVPWRVVLERENQPDYAFSMTGAAAIMALLGAVIALLWSLFIGALRLPGRFSRMRKRSRTRKGNDALASGLLAVEGGNLKDAKKLSQKALSDAEDERLALLLDARTAEQEADWTRAERAYAELARKPGAHLAGLKGLTGAAVKRGDYSMAIERAKEALTMKGETGDWPFKSLFEIYVARFEWADARKVLNTGESKGHIDAAAARRRRGVLLVAEAHDIMSADPEGAERLLGDALRLTPGLPAAAFHLARLQLARDETKAASSTLETAWRARPHPAIAIIAERVDEASGKPAARKTMHLLANANKTHRETALLKADLAITDGDWDGAEKALAPLLQGTQPTSRVCRLMEMIHRARDEDKAARDWGQKAANAPREPEWSDIETDGSAFDYAKEDWARLVYVYGDGAQLIHPRHETYRAELDVVRNRALAAPTAQDLEPKKPQIASKKTAVDEPTATPPPVDYVKDR</sequence>
<evidence type="ECO:0000256" key="3">
    <source>
        <dbReference type="ARBA" id="ARBA00022989"/>
    </source>
</evidence>
<feature type="domain" description="HemY N-terminal" evidence="7">
    <location>
        <begin position="37"/>
        <end position="132"/>
    </location>
</feature>
<dbReference type="SUPFAM" id="SSF48452">
    <property type="entry name" value="TPR-like"/>
    <property type="match status" value="1"/>
</dbReference>
<evidence type="ECO:0000256" key="6">
    <source>
        <dbReference type="SAM" id="Phobius"/>
    </source>
</evidence>
<evidence type="ECO:0000256" key="4">
    <source>
        <dbReference type="ARBA" id="ARBA00023136"/>
    </source>
</evidence>